<reference evidence="2" key="1">
    <citation type="journal article" date="2019" name="Int. J. Syst. Evol. Microbiol.">
        <title>The Global Catalogue of Microorganisms (GCM) 10K type strain sequencing project: providing services to taxonomists for standard genome sequencing and annotation.</title>
        <authorList>
            <consortium name="The Broad Institute Genomics Platform"/>
            <consortium name="The Broad Institute Genome Sequencing Center for Infectious Disease"/>
            <person name="Wu L."/>
            <person name="Ma J."/>
        </authorList>
    </citation>
    <scope>NUCLEOTIDE SEQUENCE [LARGE SCALE GENOMIC DNA]</scope>
    <source>
        <strain evidence="2">CCUG 66188</strain>
    </source>
</reference>
<proteinExistence type="predicted"/>
<evidence type="ECO:0008006" key="3">
    <source>
        <dbReference type="Google" id="ProtNLM"/>
    </source>
</evidence>
<dbReference type="InterPro" id="IPR016181">
    <property type="entry name" value="Acyl_CoA_acyltransferase"/>
</dbReference>
<dbReference type="SUPFAM" id="SSF55729">
    <property type="entry name" value="Acyl-CoA N-acyltransferases (Nat)"/>
    <property type="match status" value="1"/>
</dbReference>
<dbReference type="Proteomes" id="UP001596023">
    <property type="component" value="Unassembled WGS sequence"/>
</dbReference>
<dbReference type="Gene3D" id="3.40.630.30">
    <property type="match status" value="1"/>
</dbReference>
<comment type="caution">
    <text evidence="1">The sequence shown here is derived from an EMBL/GenBank/DDBJ whole genome shotgun (WGS) entry which is preliminary data.</text>
</comment>
<name>A0ABV9L1K1_9BACT</name>
<dbReference type="EMBL" id="JBHSGN010000117">
    <property type="protein sequence ID" value="MFC4675846.1"/>
    <property type="molecule type" value="Genomic_DNA"/>
</dbReference>
<accession>A0ABV9L1K1</accession>
<evidence type="ECO:0000313" key="2">
    <source>
        <dbReference type="Proteomes" id="UP001596023"/>
    </source>
</evidence>
<gene>
    <name evidence="1" type="ORF">ACFO6W_19335</name>
</gene>
<keyword evidence="2" id="KW-1185">Reference proteome</keyword>
<dbReference type="InterPro" id="IPR039968">
    <property type="entry name" value="BcerS-like"/>
</dbReference>
<dbReference type="PANTHER" id="PTHR41368:SF1">
    <property type="entry name" value="PROTEIN YGHO"/>
    <property type="match status" value="1"/>
</dbReference>
<protein>
    <recommendedName>
        <fullName evidence="3">N-acetyltransferase</fullName>
    </recommendedName>
</protein>
<evidence type="ECO:0000313" key="1">
    <source>
        <dbReference type="EMBL" id="MFC4675846.1"/>
    </source>
</evidence>
<sequence>MSIVVREVSENDKALKKAFVKFPIKLYKDCPYYVPSLILDELDTLDIKKNPAFDFCEMQMFLAYEENQIVGRIAAIINHKANEVWNEKHARFSFVDFIDDNEVVDALFAAAIKWVKDKGMDAIVGPMGFTDLDPEGMLIKGFDQVSTMATKYSYPYYVTQLERLGFGKEADWNEYRIPVPDAVPERHQRIANMVATRYGLKVLKFKNLKQIAPYVDRLFKLMNEAYKPLYGFAPLTQKQIDHYVKMYVPLLRWDIVSIIIKEETDEVVGFGIGMPSLSRGLIKSRGKLFPFGWYHLLKDLKSKKNPVIDLLLIGIAPEYQGKGVNAIIFNDFIPSAYKCGFQFAESNPELEMNNKVASLWDGFNAENHKMRRAYIKHLN</sequence>
<dbReference type="PANTHER" id="PTHR41368">
    <property type="entry name" value="PROTEIN YGHO"/>
    <property type="match status" value="1"/>
</dbReference>
<organism evidence="1 2">
    <name type="scientific">Dysgonomonas termitidis</name>
    <dbReference type="NCBI Taxonomy" id="1516126"/>
    <lineage>
        <taxon>Bacteria</taxon>
        <taxon>Pseudomonadati</taxon>
        <taxon>Bacteroidota</taxon>
        <taxon>Bacteroidia</taxon>
        <taxon>Bacteroidales</taxon>
        <taxon>Dysgonomonadaceae</taxon>
        <taxon>Dysgonomonas</taxon>
    </lineage>
</organism>
<dbReference type="RefSeq" id="WP_379999464.1">
    <property type="nucleotide sequence ID" value="NZ_JBHSGN010000117.1"/>
</dbReference>